<feature type="compositionally biased region" description="Low complexity" evidence="1">
    <location>
        <begin position="235"/>
        <end position="246"/>
    </location>
</feature>
<name>A0A1C3MXN4_9ACTN</name>
<evidence type="ECO:0000313" key="3">
    <source>
        <dbReference type="EMBL" id="SBV25071.1"/>
    </source>
</evidence>
<evidence type="ECO:0000313" key="4">
    <source>
        <dbReference type="Proteomes" id="UP000199393"/>
    </source>
</evidence>
<dbReference type="STRING" id="307121.GA0070620_0540"/>
<feature type="compositionally biased region" description="Low complexity" evidence="1">
    <location>
        <begin position="161"/>
        <end position="170"/>
    </location>
</feature>
<dbReference type="Proteomes" id="UP000199393">
    <property type="component" value="Chromosome I"/>
</dbReference>
<keyword evidence="2" id="KW-0472">Membrane</keyword>
<proteinExistence type="predicted"/>
<protein>
    <recommendedName>
        <fullName evidence="5">LysM domain-containing protein</fullName>
    </recommendedName>
</protein>
<feature type="transmembrane region" description="Helical" evidence="2">
    <location>
        <begin position="178"/>
        <end position="196"/>
    </location>
</feature>
<evidence type="ECO:0000256" key="2">
    <source>
        <dbReference type="SAM" id="Phobius"/>
    </source>
</evidence>
<gene>
    <name evidence="3" type="ORF">GA0070620_0540</name>
</gene>
<keyword evidence="4" id="KW-1185">Reference proteome</keyword>
<dbReference type="AlphaFoldDB" id="A0A1C3MXN4"/>
<evidence type="ECO:0000256" key="1">
    <source>
        <dbReference type="SAM" id="MobiDB-lite"/>
    </source>
</evidence>
<keyword evidence="2" id="KW-0812">Transmembrane</keyword>
<keyword evidence="2" id="KW-1133">Transmembrane helix</keyword>
<dbReference type="RefSeq" id="WP_091588224.1">
    <property type="nucleotide sequence ID" value="NZ_JBHRWG010000002.1"/>
</dbReference>
<dbReference type="EMBL" id="LT598496">
    <property type="protein sequence ID" value="SBV25071.1"/>
    <property type="molecule type" value="Genomic_DNA"/>
</dbReference>
<organism evidence="3 4">
    <name type="scientific">Micromonospora krabiensis</name>
    <dbReference type="NCBI Taxonomy" id="307121"/>
    <lineage>
        <taxon>Bacteria</taxon>
        <taxon>Bacillati</taxon>
        <taxon>Actinomycetota</taxon>
        <taxon>Actinomycetes</taxon>
        <taxon>Micromonosporales</taxon>
        <taxon>Micromonosporaceae</taxon>
        <taxon>Micromonospora</taxon>
    </lineage>
</organism>
<reference evidence="4" key="1">
    <citation type="submission" date="2016-06" db="EMBL/GenBank/DDBJ databases">
        <authorList>
            <person name="Varghese N."/>
        </authorList>
    </citation>
    <scope>NUCLEOTIDE SEQUENCE [LARGE SCALE GENOMIC DNA]</scope>
    <source>
        <strain evidence="4">DSM 45344</strain>
    </source>
</reference>
<accession>A0A1C3MXN4</accession>
<dbReference type="PATRIC" id="fig|307121.4.peg.555"/>
<sequence>MSGWVGDRCDRRGTRPSVARDGSRRPLRLLLGVALGLGGVVAPTVALAAPVPSGGPVPTRVTASSSAAPADASAPRYYLVGPPRDGQPEFLYQIAARTLGDGNRYREIFDLNRGRRQPDGGALTDPLTVLRPGWILVLPPDADGPAVRVGPLPSPDVAPPSGSGTTSADDSGGGATPYLMGAVGLVAVAGLLALALRRSRGAGDRSTPAATPPAPAATGTPADSHSDSDSGPVSGAPAPLGAATTATLTTGRPVSLLTRSGRVVVDLEWPTGRLDVRLLGTAPDAEAGTPCAWLDDDGPLPAATLPVVLGRRAGRRFFVDLAAAPDVVTVTGPVSSARQVALAVAEQLHAAGVAVTVVGDALGGDALGGDAPAAYRRVPAFPTDDAEAALTGPGVLISAGLRGAELAAARDLAARSGHRVVPVLVGEVVRSRWSVRVSEPKP</sequence>
<feature type="region of interest" description="Disordered" evidence="1">
    <location>
        <begin position="200"/>
        <end position="246"/>
    </location>
</feature>
<dbReference type="OrthoDB" id="8444614at2"/>
<feature type="region of interest" description="Disordered" evidence="1">
    <location>
        <begin position="1"/>
        <end position="21"/>
    </location>
</feature>
<feature type="region of interest" description="Disordered" evidence="1">
    <location>
        <begin position="146"/>
        <end position="173"/>
    </location>
</feature>
<evidence type="ECO:0008006" key="5">
    <source>
        <dbReference type="Google" id="ProtNLM"/>
    </source>
</evidence>